<dbReference type="Gene3D" id="3.10.100.10">
    <property type="entry name" value="Mannose-Binding Protein A, subunit A"/>
    <property type="match status" value="1"/>
</dbReference>
<dbReference type="Pfam" id="PF00059">
    <property type="entry name" value="Lectin_C"/>
    <property type="match status" value="1"/>
</dbReference>
<feature type="signal peptide" evidence="2">
    <location>
        <begin position="1"/>
        <end position="20"/>
    </location>
</feature>
<dbReference type="AlphaFoldDB" id="A0AAU9XMU5"/>
<dbReference type="InterPro" id="IPR016186">
    <property type="entry name" value="C-type_lectin-like/link_sf"/>
</dbReference>
<dbReference type="PROSITE" id="PS00615">
    <property type="entry name" value="C_TYPE_LECTIN_1"/>
    <property type="match status" value="1"/>
</dbReference>
<dbReference type="InterPro" id="IPR003609">
    <property type="entry name" value="Pan_app"/>
</dbReference>
<keyword evidence="1" id="KW-1015">Disulfide bond</keyword>
<dbReference type="PANTHER" id="PTHR22803">
    <property type="entry name" value="MANNOSE, PHOSPHOLIPASE, LECTIN RECEPTOR RELATED"/>
    <property type="match status" value="1"/>
</dbReference>
<keyword evidence="2" id="KW-0732">Signal</keyword>
<reference evidence="5 6" key="1">
    <citation type="submission" date="2022-05" db="EMBL/GenBank/DDBJ databases">
        <authorList>
            <consortium name="Genoscope - CEA"/>
            <person name="William W."/>
        </authorList>
    </citation>
    <scope>NUCLEOTIDE SEQUENCE [LARGE SCALE GENOMIC DNA]</scope>
</reference>
<protein>
    <recommendedName>
        <fullName evidence="7">C-type lectin domain-containing protein</fullName>
    </recommendedName>
</protein>
<dbReference type="PROSITE" id="PS50948">
    <property type="entry name" value="PAN"/>
    <property type="match status" value="1"/>
</dbReference>
<feature type="domain" description="Apple" evidence="4">
    <location>
        <begin position="252"/>
        <end position="335"/>
    </location>
</feature>
<dbReference type="InterPro" id="IPR016187">
    <property type="entry name" value="CTDL_fold"/>
</dbReference>
<dbReference type="EMBL" id="CALNXJ010000053">
    <property type="protein sequence ID" value="CAH3153317.1"/>
    <property type="molecule type" value="Genomic_DNA"/>
</dbReference>
<dbReference type="InterPro" id="IPR050111">
    <property type="entry name" value="C-type_lectin/snaclec_domain"/>
</dbReference>
<dbReference type="SUPFAM" id="SSF57414">
    <property type="entry name" value="Hairpin loop containing domain-like"/>
    <property type="match status" value="1"/>
</dbReference>
<feature type="domain" description="C-type lectin" evidence="3">
    <location>
        <begin position="139"/>
        <end position="253"/>
    </location>
</feature>
<gene>
    <name evidence="5" type="ORF">PMEA_00027051</name>
</gene>
<evidence type="ECO:0000256" key="1">
    <source>
        <dbReference type="ARBA" id="ARBA00023157"/>
    </source>
</evidence>
<dbReference type="Gene3D" id="3.50.4.10">
    <property type="entry name" value="Hepatocyte Growth Factor"/>
    <property type="match status" value="1"/>
</dbReference>
<comment type="caution">
    <text evidence="5">The sequence shown here is derived from an EMBL/GenBank/DDBJ whole genome shotgun (WGS) entry which is preliminary data.</text>
</comment>
<evidence type="ECO:0000256" key="2">
    <source>
        <dbReference type="SAM" id="SignalP"/>
    </source>
</evidence>
<dbReference type="PROSITE" id="PS50041">
    <property type="entry name" value="C_TYPE_LECTIN_2"/>
    <property type="match status" value="1"/>
</dbReference>
<feature type="chain" id="PRO_5044009760" description="C-type lectin domain-containing protein" evidence="2">
    <location>
        <begin position="21"/>
        <end position="340"/>
    </location>
</feature>
<proteinExistence type="predicted"/>
<name>A0AAU9XMU5_9CNID</name>
<evidence type="ECO:0000313" key="5">
    <source>
        <dbReference type="EMBL" id="CAH3153317.1"/>
    </source>
</evidence>
<organism evidence="5 6">
    <name type="scientific">Pocillopora meandrina</name>
    <dbReference type="NCBI Taxonomy" id="46732"/>
    <lineage>
        <taxon>Eukaryota</taxon>
        <taxon>Metazoa</taxon>
        <taxon>Cnidaria</taxon>
        <taxon>Anthozoa</taxon>
        <taxon>Hexacorallia</taxon>
        <taxon>Scleractinia</taxon>
        <taxon>Astrocoeniina</taxon>
        <taxon>Pocilloporidae</taxon>
        <taxon>Pocillopora</taxon>
    </lineage>
</organism>
<dbReference type="SUPFAM" id="SSF56436">
    <property type="entry name" value="C-type lectin-like"/>
    <property type="match status" value="1"/>
</dbReference>
<evidence type="ECO:0000313" key="6">
    <source>
        <dbReference type="Proteomes" id="UP001159428"/>
    </source>
</evidence>
<dbReference type="Pfam" id="PF00024">
    <property type="entry name" value="PAN_1"/>
    <property type="match status" value="1"/>
</dbReference>
<evidence type="ECO:0008006" key="7">
    <source>
        <dbReference type="Google" id="ProtNLM"/>
    </source>
</evidence>
<accession>A0AAU9XMU5</accession>
<evidence type="ECO:0000259" key="3">
    <source>
        <dbReference type="PROSITE" id="PS50041"/>
    </source>
</evidence>
<dbReference type="SMART" id="SM00034">
    <property type="entry name" value="CLECT"/>
    <property type="match status" value="1"/>
</dbReference>
<dbReference type="InterPro" id="IPR001304">
    <property type="entry name" value="C-type_lectin-like"/>
</dbReference>
<keyword evidence="6" id="KW-1185">Reference proteome</keyword>
<sequence length="340" mass="40118">MNKLLLSFLVISVVLAVCCALRERREVRQDSNRQKRSIRDMVRREARRLDLSRREFARRDLTRRELFRRDLSRRDLTRQARRLGANDYQAVHAQFHEDEGAFAVSFLYNRRELVVSLKNYIAALSFPGKDPCDSGWLNYQTICIKYFPEKRTWSEARETCRDYEGDLVTIHDRKKQTFVYKNFAVHRTLWIGLMRNEDNVFQWVDGTELTFTNWVTRAPDNLDEKCGEMTSYSSFYGKWNDNCCRKQQAFICQTEIRYNTIFRRLPGKELLGHAISHLKVKSDVECVLRCQRHPGCKSINYVRSNSESDEQRTCELNEQVNGALSETLHGKEESCHFVVV</sequence>
<dbReference type="InterPro" id="IPR018378">
    <property type="entry name" value="C-type_lectin_CS"/>
</dbReference>
<dbReference type="Proteomes" id="UP001159428">
    <property type="component" value="Unassembled WGS sequence"/>
</dbReference>
<evidence type="ECO:0000259" key="4">
    <source>
        <dbReference type="PROSITE" id="PS50948"/>
    </source>
</evidence>